<gene>
    <name evidence="6" type="ORF">Poli38472_010368</name>
</gene>
<evidence type="ECO:0000256" key="1">
    <source>
        <dbReference type="ARBA" id="ARBA00007220"/>
    </source>
</evidence>
<keyword evidence="4" id="KW-0418">Kinase</keyword>
<reference evidence="6" key="1">
    <citation type="submission" date="2019-03" db="EMBL/GenBank/DDBJ databases">
        <title>Long read genome sequence of the mycoparasitic Pythium oligandrum ATCC 38472 isolated from sugarbeet rhizosphere.</title>
        <authorList>
            <person name="Gaulin E."/>
        </authorList>
    </citation>
    <scope>NUCLEOTIDE SEQUENCE</scope>
    <source>
        <strain evidence="6">ATCC 38472_TT</strain>
    </source>
</reference>
<dbReference type="CDD" id="cd01428">
    <property type="entry name" value="ADK"/>
    <property type="match status" value="2"/>
</dbReference>
<dbReference type="AlphaFoldDB" id="A0A8K1FAW3"/>
<dbReference type="Proteomes" id="UP000794436">
    <property type="component" value="Unassembled WGS sequence"/>
</dbReference>
<protein>
    <recommendedName>
        <fullName evidence="8">Adenylate kinase</fullName>
    </recommendedName>
</protein>
<dbReference type="OrthoDB" id="439792at2759"/>
<name>A0A8K1FAW3_PYTOL</name>
<keyword evidence="7" id="KW-1185">Reference proteome</keyword>
<dbReference type="GO" id="GO:0005524">
    <property type="term" value="F:ATP binding"/>
    <property type="evidence" value="ECO:0007669"/>
    <property type="project" value="InterPro"/>
</dbReference>
<sequence length="973" mass="107907">MPLTVRVCSEADQPAVDALAWPEPPERRRLFGITHTGALIDTCTLPLCVVDTATDQIVGFAAFDDKVPTSLLHWPEATEYLKKKLLFGRANGCILLSAFIQDASVAHDHVVTEIFHYLFATKPEVGGVVLAVPVGIDLQDLGLFHQAFSCYDSISLSSGALFRFFRAVRVDYTSCVYARPAQTTDLRILQSIVEKQQMEWRLQDAASYHAWFDANTLQQTLTRQDGHHACIVAHSVSSDAPTGLLSCSDAFSREQLDAYTRLFSELYRSSGHNELQTAQLDAGGSANTPAMVSPPRIVICGPTGAGKGTQCEYLVEEFNLVYISTGTMLRWHSEHGTALGLQAQAYIDAGELVPDELMLDMVIKRLNDDDCRTQGWVLDGFPRTEMQARVMLAQNVLPDIVVVLSLADDDVIQRLCGRRLDIDTGRIYHVDWDPPPEEVADRVVHRLDDREDHVRKRLQTYHEHVEAIFQVFMKTAKIIPTDGARNKQAIARKLIREVYYAKKMRRAFKLRHVPKLVISGPPAGGKGTQCEWIVQAFRVVHLSTGDMLRAAIQAHSSLGLEAKEYMEAGQLVPDDLIIDLILDRLEQPDCLKRGWLLDGFPRTKAQAEAMLAKGIFPDAMLLLDVPDEEIVRRISGRVLDPETGKTYHLSFNPPPPGDIAERCIQRSDDTVETVRVRLQTYHDNCDAVREAFEGAQCTITSADGTLPIERIAEEFFQTIETSLLHNNCFFIDMFAMELDYECRAQQFLIKAFKSFPDKDCLLLALPESCGRPVITTGFRAVRLDPTLSSVVRLQQRRGSNASTASPTVQQSSGRKSQTNKKTGATPIVPQRPSKQLVLYAFHRDELPFLNFSGSELLHVDDFDKPEDTEQVREAENLVAVKGLGVRGLTHVVRVWSARAWNGLTGGGGKSSPKAKTAESPRRKSFFGGGRAAPKASKTSKASNTSQSRVPAGQPTPSLGRSTPAPIAETVEHE</sequence>
<evidence type="ECO:0000256" key="4">
    <source>
        <dbReference type="ARBA" id="ARBA00022777"/>
    </source>
</evidence>
<feature type="compositionally biased region" description="Polar residues" evidence="5">
    <location>
        <begin position="794"/>
        <end position="822"/>
    </location>
</feature>
<dbReference type="InterPro" id="IPR033690">
    <property type="entry name" value="Adenylat_kinase_CS"/>
</dbReference>
<dbReference type="EMBL" id="SPLM01000147">
    <property type="protein sequence ID" value="TMW55486.1"/>
    <property type="molecule type" value="Genomic_DNA"/>
</dbReference>
<dbReference type="InterPro" id="IPR000850">
    <property type="entry name" value="Adenylat/UMP-CMP_kin"/>
</dbReference>
<accession>A0A8K1FAW3</accession>
<dbReference type="HAMAP" id="MF_00235">
    <property type="entry name" value="Adenylate_kinase_Adk"/>
    <property type="match status" value="2"/>
</dbReference>
<evidence type="ECO:0000256" key="5">
    <source>
        <dbReference type="SAM" id="MobiDB-lite"/>
    </source>
</evidence>
<dbReference type="SUPFAM" id="SSF52540">
    <property type="entry name" value="P-loop containing nucleoside triphosphate hydrolases"/>
    <property type="match status" value="2"/>
</dbReference>
<evidence type="ECO:0000256" key="2">
    <source>
        <dbReference type="ARBA" id="ARBA00022679"/>
    </source>
</evidence>
<dbReference type="PROSITE" id="PS00113">
    <property type="entry name" value="ADENYLATE_KINASE"/>
    <property type="match status" value="2"/>
</dbReference>
<keyword evidence="2" id="KW-0808">Transferase</keyword>
<feature type="compositionally biased region" description="Low complexity" evidence="5">
    <location>
        <begin position="931"/>
        <end position="945"/>
    </location>
</feature>
<dbReference type="PRINTS" id="PR00094">
    <property type="entry name" value="ADENYLTKNASE"/>
</dbReference>
<comment type="caution">
    <text evidence="6">The sequence shown here is derived from an EMBL/GenBank/DDBJ whole genome shotgun (WGS) entry which is preliminary data.</text>
</comment>
<dbReference type="PANTHER" id="PTHR23359">
    <property type="entry name" value="NUCLEOTIDE KINASE"/>
    <property type="match status" value="1"/>
</dbReference>
<evidence type="ECO:0000313" key="7">
    <source>
        <dbReference type="Proteomes" id="UP000794436"/>
    </source>
</evidence>
<evidence type="ECO:0000256" key="3">
    <source>
        <dbReference type="ARBA" id="ARBA00022741"/>
    </source>
</evidence>
<feature type="region of interest" description="Disordered" evidence="5">
    <location>
        <begin position="794"/>
        <end position="827"/>
    </location>
</feature>
<evidence type="ECO:0008006" key="8">
    <source>
        <dbReference type="Google" id="ProtNLM"/>
    </source>
</evidence>
<feature type="region of interest" description="Disordered" evidence="5">
    <location>
        <begin position="901"/>
        <end position="973"/>
    </location>
</feature>
<comment type="similarity">
    <text evidence="1">Belongs to the adenylate kinase family.</text>
</comment>
<evidence type="ECO:0000313" key="6">
    <source>
        <dbReference type="EMBL" id="TMW55486.1"/>
    </source>
</evidence>
<dbReference type="InterPro" id="IPR027417">
    <property type="entry name" value="P-loop_NTPase"/>
</dbReference>
<dbReference type="Pfam" id="PF00406">
    <property type="entry name" value="ADK"/>
    <property type="match status" value="2"/>
</dbReference>
<proteinExistence type="inferred from homology"/>
<dbReference type="NCBIfam" id="TIGR01351">
    <property type="entry name" value="adk"/>
    <property type="match status" value="2"/>
</dbReference>
<keyword evidence="3" id="KW-0547">Nucleotide-binding</keyword>
<dbReference type="GO" id="GO:0004017">
    <property type="term" value="F:AMP kinase activity"/>
    <property type="evidence" value="ECO:0007669"/>
    <property type="project" value="InterPro"/>
</dbReference>
<dbReference type="SUPFAM" id="SSF57774">
    <property type="entry name" value="Microbial and mitochondrial ADK, insert 'zinc finger' domain"/>
    <property type="match status" value="1"/>
</dbReference>
<dbReference type="InterPro" id="IPR036193">
    <property type="entry name" value="ADK_active_lid_dom_sf"/>
</dbReference>
<dbReference type="Gene3D" id="3.40.50.300">
    <property type="entry name" value="P-loop containing nucleotide triphosphate hydrolases"/>
    <property type="match status" value="2"/>
</dbReference>
<dbReference type="InterPro" id="IPR006259">
    <property type="entry name" value="Adenyl_kin_sub"/>
</dbReference>
<organism evidence="6 7">
    <name type="scientific">Pythium oligandrum</name>
    <name type="common">Mycoparasitic fungus</name>
    <dbReference type="NCBI Taxonomy" id="41045"/>
    <lineage>
        <taxon>Eukaryota</taxon>
        <taxon>Sar</taxon>
        <taxon>Stramenopiles</taxon>
        <taxon>Oomycota</taxon>
        <taxon>Peronosporomycetes</taxon>
        <taxon>Pythiales</taxon>
        <taxon>Pythiaceae</taxon>
        <taxon>Pythium</taxon>
    </lineage>
</organism>